<comment type="caution">
    <text evidence="2">The sequence shown here is derived from an EMBL/GenBank/DDBJ whole genome shotgun (WGS) entry which is preliminary data.</text>
</comment>
<dbReference type="AlphaFoldDB" id="A0A9P5XSD8"/>
<protein>
    <submittedName>
        <fullName evidence="2">Uncharacterized protein</fullName>
    </submittedName>
</protein>
<dbReference type="EMBL" id="MU150502">
    <property type="protein sequence ID" value="KAF9455864.1"/>
    <property type="molecule type" value="Genomic_DNA"/>
</dbReference>
<evidence type="ECO:0000313" key="2">
    <source>
        <dbReference type="EMBL" id="KAF9455864.1"/>
    </source>
</evidence>
<gene>
    <name evidence="2" type="ORF">BDZ94DRAFT_1315738</name>
</gene>
<sequence>MVLSTTTITAEEFLSTFLTLLNIAEAEDVIESPYYLPYGYLFWFLTQSASSQFPGIYFKTSPQWEFRKYVESSFDPREVMTTSSPRATRRRVADGRAFLVEPMDKFNPDIDMGEAQDSSFESSSELSKGQKETRRYPDFCCFSWAEGKEFRPFLVIEIKPPAFEASTAYMLQRDEDAYSDNKGLLEKTESQVRDQVRHAFSGFPHGSLETLHTLAIAGRGYTFSTFERKPLEEERKVVGSLVGGSVIHGLQLDSDFLKNMTMAFQKDLTNLLN</sequence>
<accession>A0A9P5XSD8</accession>
<reference evidence="2" key="1">
    <citation type="submission" date="2020-11" db="EMBL/GenBank/DDBJ databases">
        <authorList>
            <consortium name="DOE Joint Genome Institute"/>
            <person name="Ahrendt S."/>
            <person name="Riley R."/>
            <person name="Andreopoulos W."/>
            <person name="Labutti K."/>
            <person name="Pangilinan J."/>
            <person name="Ruiz-Duenas F.J."/>
            <person name="Barrasa J.M."/>
            <person name="Sanchez-Garcia M."/>
            <person name="Camarero S."/>
            <person name="Miyauchi S."/>
            <person name="Serrano A."/>
            <person name="Linde D."/>
            <person name="Babiker R."/>
            <person name="Drula E."/>
            <person name="Ayuso-Fernandez I."/>
            <person name="Pacheco R."/>
            <person name="Padilla G."/>
            <person name="Ferreira P."/>
            <person name="Barriuso J."/>
            <person name="Kellner H."/>
            <person name="Castanera R."/>
            <person name="Alfaro M."/>
            <person name="Ramirez L."/>
            <person name="Pisabarro A.G."/>
            <person name="Kuo A."/>
            <person name="Tritt A."/>
            <person name="Lipzen A."/>
            <person name="He G."/>
            <person name="Yan M."/>
            <person name="Ng V."/>
            <person name="Cullen D."/>
            <person name="Martin F."/>
            <person name="Rosso M.-N."/>
            <person name="Henrissat B."/>
            <person name="Hibbett D."/>
            <person name="Martinez A.T."/>
            <person name="Grigoriev I.V."/>
        </authorList>
    </citation>
    <scope>NUCLEOTIDE SEQUENCE</scope>
    <source>
        <strain evidence="2">CBS 247.69</strain>
    </source>
</reference>
<organism evidence="2 3">
    <name type="scientific">Collybia nuda</name>
    <dbReference type="NCBI Taxonomy" id="64659"/>
    <lineage>
        <taxon>Eukaryota</taxon>
        <taxon>Fungi</taxon>
        <taxon>Dikarya</taxon>
        <taxon>Basidiomycota</taxon>
        <taxon>Agaricomycotina</taxon>
        <taxon>Agaricomycetes</taxon>
        <taxon>Agaricomycetidae</taxon>
        <taxon>Agaricales</taxon>
        <taxon>Tricholomatineae</taxon>
        <taxon>Clitocybaceae</taxon>
        <taxon>Collybia</taxon>
    </lineage>
</organism>
<proteinExistence type="predicted"/>
<feature type="compositionally biased region" description="Low complexity" evidence="1">
    <location>
        <begin position="118"/>
        <end position="127"/>
    </location>
</feature>
<keyword evidence="3" id="KW-1185">Reference proteome</keyword>
<dbReference type="Proteomes" id="UP000807353">
    <property type="component" value="Unassembled WGS sequence"/>
</dbReference>
<feature type="region of interest" description="Disordered" evidence="1">
    <location>
        <begin position="107"/>
        <end position="129"/>
    </location>
</feature>
<evidence type="ECO:0000313" key="3">
    <source>
        <dbReference type="Proteomes" id="UP000807353"/>
    </source>
</evidence>
<name>A0A9P5XSD8_9AGAR</name>
<evidence type="ECO:0000256" key="1">
    <source>
        <dbReference type="SAM" id="MobiDB-lite"/>
    </source>
</evidence>